<comment type="caution">
    <text evidence="3">The sequence shown here is derived from an EMBL/GenBank/DDBJ whole genome shotgun (WGS) entry which is preliminary data.</text>
</comment>
<dbReference type="Proteomes" id="UP000253551">
    <property type="component" value="Unassembled WGS sequence"/>
</dbReference>
<evidence type="ECO:0000313" key="3">
    <source>
        <dbReference type="EMBL" id="RCI01741.1"/>
    </source>
</evidence>
<reference evidence="3 4" key="1">
    <citation type="journal article" date="2018" name="G3 (Bethesda)">
        <title>Phylogenetic and Phylogenomic Definition of Rhizopus Species.</title>
        <authorList>
            <person name="Gryganskyi A.P."/>
            <person name="Golan J."/>
            <person name="Dolatabadi S."/>
            <person name="Mondo S."/>
            <person name="Robb S."/>
            <person name="Idnurm A."/>
            <person name="Muszewska A."/>
            <person name="Steczkiewicz K."/>
            <person name="Masonjones S."/>
            <person name="Liao H.L."/>
            <person name="Gajdeczka M.T."/>
            <person name="Anike F."/>
            <person name="Vuek A."/>
            <person name="Anishchenko I.M."/>
            <person name="Voigt K."/>
            <person name="de Hoog G.S."/>
            <person name="Smith M.E."/>
            <person name="Heitman J."/>
            <person name="Vilgalys R."/>
            <person name="Stajich J.E."/>
        </authorList>
    </citation>
    <scope>NUCLEOTIDE SEQUENCE [LARGE SCALE GENOMIC DNA]</scope>
    <source>
        <strain evidence="3 4">LSU 92-RS-03</strain>
    </source>
</reference>
<keyword evidence="2" id="KW-0732">Signal</keyword>
<dbReference type="EMBL" id="PJQM01001685">
    <property type="protein sequence ID" value="RCI01741.1"/>
    <property type="molecule type" value="Genomic_DNA"/>
</dbReference>
<evidence type="ECO:0000256" key="1">
    <source>
        <dbReference type="SAM" id="MobiDB-lite"/>
    </source>
</evidence>
<feature type="chain" id="PRO_5016628667" evidence="2">
    <location>
        <begin position="22"/>
        <end position="343"/>
    </location>
</feature>
<name>A0A367KHX4_RHIST</name>
<proteinExistence type="predicted"/>
<feature type="region of interest" description="Disordered" evidence="1">
    <location>
        <begin position="209"/>
        <end position="255"/>
    </location>
</feature>
<evidence type="ECO:0000256" key="2">
    <source>
        <dbReference type="SAM" id="SignalP"/>
    </source>
</evidence>
<keyword evidence="4" id="KW-1185">Reference proteome</keyword>
<dbReference type="OrthoDB" id="2287217at2759"/>
<accession>A0A367KHX4</accession>
<evidence type="ECO:0000313" key="4">
    <source>
        <dbReference type="Proteomes" id="UP000253551"/>
    </source>
</evidence>
<feature type="signal peptide" evidence="2">
    <location>
        <begin position="1"/>
        <end position="21"/>
    </location>
</feature>
<sequence length="343" mass="36138">MRVTWSCLSVLAITASSFASAIRQFRVDVYPPDEDHAEIRLCLSVNECKFACTQFFDGEEGTIAKLDAENCLNQDDYEPAVIFPKIGSTTIPGVLFGESSGGPIKCINGGKDKVDGHSYYNCPAHGESTTTTATTKITATEAATITDTASTTTKESDTITTTITTTAEHKTTTTTTIEPATTSKSTTTTITTTSKTTTTTTKTTATAINPTSTTTSATSTKKTTTTTTTTKPTTTSTTSTRKTTTTTKPTTTSTKKTTTTKKTITTTKPTMTTTKKLTTTTTKKTTTTTKRTTSTKPNSTPTATPASSCTSGYSGKKNGNGPKNACCLTESDCKQDCVKGKCT</sequence>
<feature type="region of interest" description="Disordered" evidence="1">
    <location>
        <begin position="277"/>
        <end position="320"/>
    </location>
</feature>
<dbReference type="STRING" id="4846.A0A367KHX4"/>
<dbReference type="AlphaFoldDB" id="A0A367KHX4"/>
<protein>
    <submittedName>
        <fullName evidence="3">Uncharacterized protein</fullName>
    </submittedName>
</protein>
<organism evidence="3 4">
    <name type="scientific">Rhizopus stolonifer</name>
    <name type="common">Rhizopus nigricans</name>
    <dbReference type="NCBI Taxonomy" id="4846"/>
    <lineage>
        <taxon>Eukaryota</taxon>
        <taxon>Fungi</taxon>
        <taxon>Fungi incertae sedis</taxon>
        <taxon>Mucoromycota</taxon>
        <taxon>Mucoromycotina</taxon>
        <taxon>Mucoromycetes</taxon>
        <taxon>Mucorales</taxon>
        <taxon>Mucorineae</taxon>
        <taxon>Rhizopodaceae</taxon>
        <taxon>Rhizopus</taxon>
    </lineage>
</organism>
<feature type="compositionally biased region" description="Low complexity" evidence="1">
    <location>
        <begin position="277"/>
        <end position="311"/>
    </location>
</feature>
<gene>
    <name evidence="3" type="ORF">CU098_011692</name>
</gene>